<accession>A0A9I9E8U2</accession>
<protein>
    <submittedName>
        <fullName evidence="1">Uncharacterized protein</fullName>
    </submittedName>
</protein>
<dbReference type="EnsemblPlants" id="MELO3C030258.2.1">
    <property type="protein sequence ID" value="MELO3C030258.2.1"/>
    <property type="gene ID" value="MELO3C030258.2"/>
</dbReference>
<reference evidence="1" key="1">
    <citation type="submission" date="2023-03" db="UniProtKB">
        <authorList>
            <consortium name="EnsemblPlants"/>
        </authorList>
    </citation>
    <scope>IDENTIFICATION</scope>
</reference>
<sequence>MGFGRENDEIEHLKRKGMNYLTCYKLDNLFGDTMDAARFVVNMNDDYQFNVAKIKDEVAPALILQLCCNR</sequence>
<evidence type="ECO:0000313" key="1">
    <source>
        <dbReference type="EnsemblPlants" id="MELO3C030258.2.1"/>
    </source>
</evidence>
<name>A0A9I9E8U2_CUCME</name>
<organism evidence="1">
    <name type="scientific">Cucumis melo</name>
    <name type="common">Muskmelon</name>
    <dbReference type="NCBI Taxonomy" id="3656"/>
    <lineage>
        <taxon>Eukaryota</taxon>
        <taxon>Viridiplantae</taxon>
        <taxon>Streptophyta</taxon>
        <taxon>Embryophyta</taxon>
        <taxon>Tracheophyta</taxon>
        <taxon>Spermatophyta</taxon>
        <taxon>Magnoliopsida</taxon>
        <taxon>eudicotyledons</taxon>
        <taxon>Gunneridae</taxon>
        <taxon>Pentapetalae</taxon>
        <taxon>rosids</taxon>
        <taxon>fabids</taxon>
        <taxon>Cucurbitales</taxon>
        <taxon>Cucurbitaceae</taxon>
        <taxon>Benincaseae</taxon>
        <taxon>Cucumis</taxon>
    </lineage>
</organism>
<proteinExistence type="predicted"/>
<dbReference type="Gramene" id="MELO3C030258.2.1">
    <property type="protein sequence ID" value="MELO3C030258.2.1"/>
    <property type="gene ID" value="MELO3C030258.2"/>
</dbReference>
<dbReference type="AlphaFoldDB" id="A0A9I9E8U2"/>